<dbReference type="GO" id="GO:0005634">
    <property type="term" value="C:nucleus"/>
    <property type="evidence" value="ECO:0007669"/>
    <property type="project" value="UniProtKB-SubCell"/>
</dbReference>
<dbReference type="InterPro" id="IPR051345">
    <property type="entry name" value="Importin_beta-like_NTR"/>
</dbReference>
<keyword evidence="3" id="KW-0813">Transport</keyword>
<evidence type="ECO:0000256" key="2">
    <source>
        <dbReference type="ARBA" id="ARBA00007991"/>
    </source>
</evidence>
<dbReference type="SUPFAM" id="SSF48371">
    <property type="entry name" value="ARM repeat"/>
    <property type="match status" value="1"/>
</dbReference>
<dbReference type="EMBL" id="VJMJ01000030">
    <property type="protein sequence ID" value="KAF0742117.1"/>
    <property type="molecule type" value="Genomic_DNA"/>
</dbReference>
<evidence type="ECO:0000256" key="1">
    <source>
        <dbReference type="ARBA" id="ARBA00004123"/>
    </source>
</evidence>
<dbReference type="Gene3D" id="1.25.10.10">
    <property type="entry name" value="Leucine-rich Repeat Variant"/>
    <property type="match status" value="1"/>
</dbReference>
<dbReference type="GO" id="GO:0005737">
    <property type="term" value="C:cytoplasm"/>
    <property type="evidence" value="ECO:0007669"/>
    <property type="project" value="TreeGrafter"/>
</dbReference>
<evidence type="ECO:0000256" key="3">
    <source>
        <dbReference type="ARBA" id="ARBA00022448"/>
    </source>
</evidence>
<comment type="similarity">
    <text evidence="2">Belongs to the importin beta family.</text>
</comment>
<evidence type="ECO:0000256" key="4">
    <source>
        <dbReference type="ARBA" id="ARBA00023242"/>
    </source>
</evidence>
<sequence>MLSVDEFIQCCQVFLVNGSAGSAAQKEAHERLLVFQQLPTSWQVTLQVLMASCDKSAQSTPVPDSAKFISAQIVRFSIPMLADNDQILVRDSLLEYLRVAKNRGVSTTPAERLVCLAIASEVVYIASDWGSWKNRLQGALLDDPSSIRGLQLLLDILGGIPGELYSACSTAALNGLSSEPFEAMVREFHKEKNHVLQLVSETLSSASDVAPAALTVLQNWGHDTMPHVGMEFGLSCLDLSDGGLFGPLMDFVVSAKPEVSQLATEIICDAFAHMSNAPSIPYEKYHQEAVLVIRLAKQILTTEPVLAQTQAGLSSQSEIDEDDQRVVAARGLSKIAACIACGGSHYIFAGNWCLDVRRGEGCDDNFSLTYLNFLVRCTSFPVVSVVEPTLEFWYTLLEMPRQWTDVPGLSPGADWTAFVQLAMPVVEQVVSLLLQRCQFPQHFIQTNQLKSDHADVDDVRDLRREIGDVLLSLFTAWPSTSQTNALQGSFSCLEHIIQMVRASEQIHELDALLFVLDYMVELFDLDDIEQSDPVYIGVKQLWQVVIQEFARFPDHVLLLHGMSRLISSLVLPIQFDGPYYVSMTTAMVKGLKYASVCTNCAKSLLKMSSALLKRRVGLQVRGDCIQVLLATMNDDNVHATLSAFQAAYGDVLEALLRLGHNFPDADYVTLVNCAFPRLVTSLQGFTPNSNPNDVAAVFYLLARGLCGIQNLPIRNAFLVQEWTLIHPIALHHGSSNAKVRETAVELFIVMIPSCTHVDTLVAIVSLCLTWHDQSAAPNVLACLRVLASTQKMLHPQLLGYLTTAFRSCCAKFDYVPGSPDVRTRLLERFLHPHEDLAQEGIQIFLLMREVIRAAPEVLRGSSLLVEVLQFGCDVLAVDHKLPDVTDAVCSFFGDVLSQDIALPVLQQMAAAWIEALLIFVAISTVSSKTRCVSQVFHQALHAGDTDSHLRDVFSSALQHVLVQRQLFQQRMTSSDAFLLAQSMLGIKDRRKFQVFLGSMAMYIQGYGPPPWTAPQTKILSPRSPLHAVDILH</sequence>
<reference evidence="5 6" key="1">
    <citation type="submission" date="2019-07" db="EMBL/GenBank/DDBJ databases">
        <title>Genomics analysis of Aphanomyces spp. identifies a new class of oomycete effector associated with host adaptation.</title>
        <authorList>
            <person name="Gaulin E."/>
        </authorList>
    </citation>
    <scope>NUCLEOTIDE SEQUENCE [LARGE SCALE GENOMIC DNA]</scope>
    <source>
        <strain evidence="5 6">ATCC 201684</strain>
    </source>
</reference>
<keyword evidence="6" id="KW-1185">Reference proteome</keyword>
<dbReference type="Proteomes" id="UP000481153">
    <property type="component" value="Unassembled WGS sequence"/>
</dbReference>
<protein>
    <recommendedName>
        <fullName evidence="7">Importin N-terminal domain-containing protein</fullName>
    </recommendedName>
</protein>
<dbReference type="VEuPathDB" id="FungiDB:AeMF1_000201"/>
<evidence type="ECO:0000313" key="5">
    <source>
        <dbReference type="EMBL" id="KAF0742117.1"/>
    </source>
</evidence>
<dbReference type="InterPro" id="IPR011989">
    <property type="entry name" value="ARM-like"/>
</dbReference>
<comment type="caution">
    <text evidence="5">The sequence shown here is derived from an EMBL/GenBank/DDBJ whole genome shotgun (WGS) entry which is preliminary data.</text>
</comment>
<comment type="subcellular location">
    <subcellularLocation>
        <location evidence="1">Nucleus</location>
    </subcellularLocation>
</comment>
<evidence type="ECO:0008006" key="7">
    <source>
        <dbReference type="Google" id="ProtNLM"/>
    </source>
</evidence>
<dbReference type="PANTHER" id="PTHR12363">
    <property type="entry name" value="TRANSPORTIN 3 AND IMPORTIN 13"/>
    <property type="match status" value="1"/>
</dbReference>
<gene>
    <name evidence="5" type="ORF">Ae201684_002789</name>
</gene>
<dbReference type="InterPro" id="IPR016024">
    <property type="entry name" value="ARM-type_fold"/>
</dbReference>
<name>A0A6G0XPB1_9STRA</name>
<dbReference type="GO" id="GO:0006606">
    <property type="term" value="P:protein import into nucleus"/>
    <property type="evidence" value="ECO:0007669"/>
    <property type="project" value="TreeGrafter"/>
</dbReference>
<organism evidence="5 6">
    <name type="scientific">Aphanomyces euteiches</name>
    <dbReference type="NCBI Taxonomy" id="100861"/>
    <lineage>
        <taxon>Eukaryota</taxon>
        <taxon>Sar</taxon>
        <taxon>Stramenopiles</taxon>
        <taxon>Oomycota</taxon>
        <taxon>Saprolegniomycetes</taxon>
        <taxon>Saprolegniales</taxon>
        <taxon>Verrucalvaceae</taxon>
        <taxon>Aphanomyces</taxon>
    </lineage>
</organism>
<dbReference type="PANTHER" id="PTHR12363:SF33">
    <property type="entry name" value="IMPORTIN-13"/>
    <property type="match status" value="1"/>
</dbReference>
<evidence type="ECO:0000313" key="6">
    <source>
        <dbReference type="Proteomes" id="UP000481153"/>
    </source>
</evidence>
<keyword evidence="4" id="KW-0539">Nucleus</keyword>
<accession>A0A6G0XPB1</accession>
<dbReference type="AlphaFoldDB" id="A0A6G0XPB1"/>
<proteinExistence type="inferred from homology"/>